<keyword evidence="5" id="KW-1185">Reference proteome</keyword>
<protein>
    <recommendedName>
        <fullName evidence="3">TPM domain-containing protein</fullName>
    </recommendedName>
</protein>
<evidence type="ECO:0000313" key="5">
    <source>
        <dbReference type="Proteomes" id="UP001054902"/>
    </source>
</evidence>
<evidence type="ECO:0000256" key="2">
    <source>
        <dbReference type="SAM" id="SignalP"/>
    </source>
</evidence>
<evidence type="ECO:0000256" key="1">
    <source>
        <dbReference type="SAM" id="Phobius"/>
    </source>
</evidence>
<dbReference type="EMBL" id="BLLK01000022">
    <property type="protein sequence ID" value="GFH45672.1"/>
    <property type="molecule type" value="Genomic_DNA"/>
</dbReference>
<feature type="domain" description="TPM" evidence="3">
    <location>
        <begin position="102"/>
        <end position="207"/>
    </location>
</feature>
<organism evidence="4 5">
    <name type="scientific">Chaetoceros tenuissimus</name>
    <dbReference type="NCBI Taxonomy" id="426638"/>
    <lineage>
        <taxon>Eukaryota</taxon>
        <taxon>Sar</taxon>
        <taxon>Stramenopiles</taxon>
        <taxon>Ochrophyta</taxon>
        <taxon>Bacillariophyta</taxon>
        <taxon>Coscinodiscophyceae</taxon>
        <taxon>Chaetocerotophycidae</taxon>
        <taxon>Chaetocerotales</taxon>
        <taxon>Chaetocerotaceae</taxon>
        <taxon>Chaetoceros</taxon>
    </lineage>
</organism>
<feature type="transmembrane region" description="Helical" evidence="1">
    <location>
        <begin position="310"/>
        <end position="329"/>
    </location>
</feature>
<name>A0AAD3CGH3_9STRA</name>
<dbReference type="InterPro" id="IPR007621">
    <property type="entry name" value="TPM_dom"/>
</dbReference>
<evidence type="ECO:0000313" key="4">
    <source>
        <dbReference type="EMBL" id="GFH45672.1"/>
    </source>
</evidence>
<dbReference type="AlphaFoldDB" id="A0AAD3CGH3"/>
<keyword evidence="1" id="KW-0812">Transmembrane</keyword>
<gene>
    <name evidence="4" type="ORF">CTEN210_02146</name>
</gene>
<evidence type="ECO:0000259" key="3">
    <source>
        <dbReference type="Pfam" id="PF04536"/>
    </source>
</evidence>
<keyword evidence="1" id="KW-1133">Transmembrane helix</keyword>
<comment type="caution">
    <text evidence="4">The sequence shown here is derived from an EMBL/GenBank/DDBJ whole genome shotgun (WGS) entry which is preliminary data.</text>
</comment>
<keyword evidence="1" id="KW-0472">Membrane</keyword>
<dbReference type="Proteomes" id="UP001054902">
    <property type="component" value="Unassembled WGS sequence"/>
</dbReference>
<accession>A0AAD3CGH3</accession>
<reference evidence="4 5" key="1">
    <citation type="journal article" date="2021" name="Sci. Rep.">
        <title>The genome of the diatom Chaetoceros tenuissimus carries an ancient integrated fragment of an extant virus.</title>
        <authorList>
            <person name="Hongo Y."/>
            <person name="Kimura K."/>
            <person name="Takaki Y."/>
            <person name="Yoshida Y."/>
            <person name="Baba S."/>
            <person name="Kobayashi G."/>
            <person name="Nagasaki K."/>
            <person name="Hano T."/>
            <person name="Tomaru Y."/>
        </authorList>
    </citation>
    <scope>NUCLEOTIDE SEQUENCE [LARGE SCALE GENOMIC DNA]</scope>
    <source>
        <strain evidence="4 5">NIES-3715</strain>
    </source>
</reference>
<keyword evidence="2" id="KW-0732">Signal</keyword>
<sequence length="369" mass="42985">MIAIRAIFFYINILLLQHLYLPVEASEGSDAYIEWNVTTLEDSCYADIDYTSICDPDYILQNEQINDDRYDRYSITDAMDQISSQYFFQCKNGDGTRVTAPVQMRVMIVNTIQQGSYKENNWRERELEYVRPLFEYWFEGTNSCEVDTGGIILSIFLQDKKISLSYSRKLKKLLTRNRIYHMNKKMIPYLRKELYSEAIIAGVGVIDKFLGEGEDTGWFWVYLDWLSDFLIYIIIFFLGVIKIALEAFYKSAQSEAEAIPETKVEAIDKEDPKSDYVEEEYMNSIVAYPSTSFESLNLGYNPKYSGVFSVLEYVGLFFLLTLVVILIVSPDYDLHRYIFSKYETDSGEIIRAFTYDGGEIGRKSRTGYW</sequence>
<feature type="chain" id="PRO_5042279746" description="TPM domain-containing protein" evidence="2">
    <location>
        <begin position="26"/>
        <end position="369"/>
    </location>
</feature>
<dbReference type="Gene3D" id="3.10.310.50">
    <property type="match status" value="1"/>
</dbReference>
<dbReference type="Pfam" id="PF04536">
    <property type="entry name" value="TPM_phosphatase"/>
    <property type="match status" value="1"/>
</dbReference>
<proteinExistence type="predicted"/>
<feature type="signal peptide" evidence="2">
    <location>
        <begin position="1"/>
        <end position="25"/>
    </location>
</feature>